<evidence type="ECO:0000313" key="2">
    <source>
        <dbReference type="EMBL" id="EIW89361.1"/>
    </source>
</evidence>
<protein>
    <submittedName>
        <fullName evidence="2">Nad-dependent epimerase/dehydratase</fullName>
    </submittedName>
</protein>
<sequence length="313" mass="33966">MLKDVILITGHTGFVGSALVAALSGSQLRLVGRRHIAGQPGQFFQKELTTTEDYSDCLAGVSVVIHAAARVHVMDDTAADPLAAYREVNVAGTLNLARQAAASGVKRFIFISTIKVNGEATLPEQPFTAHDLSKATDPYGISKAEAEAALKRLCSDTGMEFVIIRPPLVYGPGVKANFAAMLRLAKRNLPLPLGAIRNQRSMVALSNLVDLIKVCIDHPKAANQTFLVSDDRDLSTTELLQLMVRAYGKTPRLIPVPESWFRLAGKLTGKQAIVDRLCGNLQVDISHTKETLGWKPPITVEEGIRRCFNNVEC</sequence>
<accession>I8U7T0</accession>
<proteinExistence type="predicted"/>
<feature type="domain" description="NAD-dependent epimerase/dehydratase" evidence="1">
    <location>
        <begin position="6"/>
        <end position="223"/>
    </location>
</feature>
<dbReference type="EMBL" id="AKKU01000011">
    <property type="protein sequence ID" value="EIW89361.1"/>
    <property type="molecule type" value="Genomic_DNA"/>
</dbReference>
<comment type="caution">
    <text evidence="2">The sequence shown here is derived from an EMBL/GenBank/DDBJ whole genome shotgun (WGS) entry which is preliminary data.</text>
</comment>
<dbReference type="Pfam" id="PF01370">
    <property type="entry name" value="Epimerase"/>
    <property type="match status" value="1"/>
</dbReference>
<evidence type="ECO:0000259" key="1">
    <source>
        <dbReference type="Pfam" id="PF01370"/>
    </source>
</evidence>
<evidence type="ECO:0000313" key="3">
    <source>
        <dbReference type="Proteomes" id="UP000035062"/>
    </source>
</evidence>
<dbReference type="STRING" id="1195246.AGRI_04647"/>
<dbReference type="eggNOG" id="COG0451">
    <property type="taxonomic scope" value="Bacteria"/>
</dbReference>
<dbReference type="CDD" id="cd05232">
    <property type="entry name" value="UDP_G4E_4_SDR_e"/>
    <property type="match status" value="1"/>
</dbReference>
<dbReference type="InterPro" id="IPR050177">
    <property type="entry name" value="Lipid_A_modif_metabolic_enz"/>
</dbReference>
<dbReference type="PANTHER" id="PTHR43245:SF58">
    <property type="entry name" value="BLL5923 PROTEIN"/>
    <property type="match status" value="1"/>
</dbReference>
<dbReference type="PANTHER" id="PTHR43245">
    <property type="entry name" value="BIFUNCTIONAL POLYMYXIN RESISTANCE PROTEIN ARNA"/>
    <property type="match status" value="1"/>
</dbReference>
<dbReference type="Gene3D" id="3.40.50.720">
    <property type="entry name" value="NAD(P)-binding Rossmann-like Domain"/>
    <property type="match status" value="1"/>
</dbReference>
<dbReference type="AlphaFoldDB" id="I8U7T0"/>
<dbReference type="InterPro" id="IPR001509">
    <property type="entry name" value="Epimerase_deHydtase"/>
</dbReference>
<reference evidence="2 3" key="1">
    <citation type="journal article" date="2012" name="J. Bacteriol.">
        <title>Genome Sequence of Pectin-Degrading Alishewanella agri, Isolated from Landfill Soil.</title>
        <authorList>
            <person name="Kim J."/>
            <person name="Jung J."/>
            <person name="Sung J.S."/>
            <person name="Chun J."/>
            <person name="Park W."/>
        </authorList>
    </citation>
    <scope>NUCLEOTIDE SEQUENCE [LARGE SCALE GENOMIC DNA]</scope>
    <source>
        <strain evidence="2 3">BL06</strain>
    </source>
</reference>
<dbReference type="SUPFAM" id="SSF51735">
    <property type="entry name" value="NAD(P)-binding Rossmann-fold domains"/>
    <property type="match status" value="1"/>
</dbReference>
<dbReference type="PATRIC" id="fig|1195246.3.peg.915"/>
<gene>
    <name evidence="2" type="ORF">AGRI_04647</name>
</gene>
<keyword evidence="3" id="KW-1185">Reference proteome</keyword>
<organism evidence="2 3">
    <name type="scientific">Alishewanella agri BL06</name>
    <dbReference type="NCBI Taxonomy" id="1195246"/>
    <lineage>
        <taxon>Bacteria</taxon>
        <taxon>Pseudomonadati</taxon>
        <taxon>Pseudomonadota</taxon>
        <taxon>Gammaproteobacteria</taxon>
        <taxon>Alteromonadales</taxon>
        <taxon>Alteromonadaceae</taxon>
        <taxon>Alishewanella</taxon>
    </lineage>
</organism>
<dbReference type="Proteomes" id="UP000035062">
    <property type="component" value="Unassembled WGS sequence"/>
</dbReference>
<dbReference type="RefSeq" id="WP_008983851.1">
    <property type="nucleotide sequence ID" value="NZ_AKKU01000011.1"/>
</dbReference>
<dbReference type="InterPro" id="IPR036291">
    <property type="entry name" value="NAD(P)-bd_dom_sf"/>
</dbReference>
<name>I8U7T0_9ALTE</name>